<dbReference type="AlphaFoldDB" id="E8LKB9"/>
<organism evidence="1 2">
    <name type="scientific">Succinatimonas hippei (strain DSM 22608 / JCM 16073 / KCTC 15190 / YIT 12066)</name>
    <dbReference type="NCBI Taxonomy" id="762983"/>
    <lineage>
        <taxon>Bacteria</taxon>
        <taxon>Pseudomonadati</taxon>
        <taxon>Pseudomonadota</taxon>
        <taxon>Gammaproteobacteria</taxon>
        <taxon>Aeromonadales</taxon>
        <taxon>Succinivibrionaceae</taxon>
        <taxon>Succinatimonas</taxon>
    </lineage>
</organism>
<comment type="caution">
    <text evidence="1">The sequence shown here is derived from an EMBL/GenBank/DDBJ whole genome shotgun (WGS) entry which is preliminary data.</text>
</comment>
<dbReference type="RefSeq" id="WP_009143357.1">
    <property type="nucleotide sequence ID" value="NZ_GL830989.1"/>
</dbReference>
<dbReference type="NCBIfam" id="TIGR01784">
    <property type="entry name" value="T_den_put_tspse"/>
    <property type="match status" value="1"/>
</dbReference>
<evidence type="ECO:0000313" key="2">
    <source>
        <dbReference type="Proteomes" id="UP000018458"/>
    </source>
</evidence>
<proteinExistence type="predicted"/>
<dbReference type="eggNOG" id="COG5464">
    <property type="taxonomic scope" value="Bacteria"/>
</dbReference>
<name>E8LKB9_SUCHY</name>
<reference evidence="1 2" key="1">
    <citation type="submission" date="2011-01" db="EMBL/GenBank/DDBJ databases">
        <authorList>
            <person name="Weinstock G."/>
            <person name="Sodergren E."/>
            <person name="Clifton S."/>
            <person name="Fulton L."/>
            <person name="Fulton B."/>
            <person name="Courtney L."/>
            <person name="Fronick C."/>
            <person name="Harrison M."/>
            <person name="Strong C."/>
            <person name="Farmer C."/>
            <person name="Delahaunty K."/>
            <person name="Markovic C."/>
            <person name="Hall O."/>
            <person name="Minx P."/>
            <person name="Tomlinson C."/>
            <person name="Mitreva M."/>
            <person name="Hou S."/>
            <person name="Chen J."/>
            <person name="Wollam A."/>
            <person name="Pepin K.H."/>
            <person name="Johnson M."/>
            <person name="Bhonagiri V."/>
            <person name="Zhang X."/>
            <person name="Suruliraj S."/>
            <person name="Warren W."/>
            <person name="Chinwalla A."/>
            <person name="Mardis E.R."/>
            <person name="Wilson R.K."/>
        </authorList>
    </citation>
    <scope>NUCLEOTIDE SEQUENCE [LARGE SCALE GENOMIC DNA]</scope>
    <source>
        <strain evidence="2">DSM 22608 / JCM 16073 / KCTC 15190 / YIT 12066</strain>
    </source>
</reference>
<dbReference type="HOGENOM" id="CLU_057504_0_2_6"/>
<dbReference type="Proteomes" id="UP000018458">
    <property type="component" value="Unassembled WGS sequence"/>
</dbReference>
<accession>E8LKB9</accession>
<sequence length="316" mass="35934">MSKSSFTVVSPSVSLKRTNDAFAKHILSKREHKAFLIDLLNAVIFDKGSHPEDEKIIDVTLEDRVFTPSHHDEKAGILDIRAKTNKRIYSIEIQQYREADIGARCCYYALNVLHDQITKGVPYHKLTPVIIITFLTENHLSTSNYHSCYHYNEDDEHSRLTNLSTLHFIEFKKCRVNEKSKLSRLEQWVKYLSATVPAGEEIIPEEEMFKELSRIEKVYSKDKEEMLRYEAADRAEMDFVSAISSAELRGKEIGKAEGRAEGLTEGIAKGRTEGKAEGKKIQALETAKTLLEMGLSIQQIIKATGLSESEILQLKK</sequence>
<protein>
    <recommendedName>
        <fullName evidence="3">Rpn family recombination-promoting nuclease/putative transposase</fullName>
    </recommendedName>
</protein>
<dbReference type="Pfam" id="PF12784">
    <property type="entry name" value="PDDEXK_2"/>
    <property type="match status" value="1"/>
</dbReference>
<evidence type="ECO:0008006" key="3">
    <source>
        <dbReference type="Google" id="ProtNLM"/>
    </source>
</evidence>
<dbReference type="EMBL" id="AEVO01000053">
    <property type="protein sequence ID" value="EFY07044.1"/>
    <property type="molecule type" value="Genomic_DNA"/>
</dbReference>
<evidence type="ECO:0000313" key="1">
    <source>
        <dbReference type="EMBL" id="EFY07044.1"/>
    </source>
</evidence>
<gene>
    <name evidence="1" type="ORF">HMPREF9444_01157</name>
</gene>
<dbReference type="InterPro" id="IPR010106">
    <property type="entry name" value="RpnA"/>
</dbReference>
<dbReference type="PANTHER" id="PTHR41317:SF1">
    <property type="entry name" value="PD-(D_E)XK NUCLEASE FAMILY TRANSPOSASE"/>
    <property type="match status" value="1"/>
</dbReference>
<dbReference type="PANTHER" id="PTHR41317">
    <property type="entry name" value="PD-(D_E)XK NUCLEASE FAMILY TRANSPOSASE"/>
    <property type="match status" value="1"/>
</dbReference>
<keyword evidence="2" id="KW-1185">Reference proteome</keyword>
<dbReference type="STRING" id="762983.HMPREF9444_01157"/>